<reference evidence="1" key="1">
    <citation type="submission" date="2013-06" db="EMBL/GenBank/DDBJ databases">
        <authorList>
            <person name="Mazano-Marin A."/>
        </authorList>
    </citation>
    <scope>NUCLEOTIDE SEQUENCE</scope>
    <source>
        <strain evidence="1">SCt-VLC</strain>
    </source>
</reference>
<gene>
    <name evidence="1" type="ORF">SCTVLC_0516</name>
</gene>
<sequence length="99" mass="11583">MFTDLAAAIDEARFLRADTGRHHCITQRPGGVMYVRQERNPRREIGLRKLYTTRQDQFGTVNTEGVMKCRVKNLISLYRRWGKNDKHQGYFGCLGKLEH</sequence>
<name>A0A068R9I2_9GAMM</name>
<protein>
    <submittedName>
        <fullName evidence="1">Uncharacterized protein</fullName>
    </submittedName>
</protein>
<accession>A0A068R9I2</accession>
<proteinExistence type="predicted"/>
<organism evidence="1">
    <name type="scientific">Serratia symbiotica SCt-VLC</name>
    <dbReference type="NCBI Taxonomy" id="1347341"/>
    <lineage>
        <taxon>Bacteria</taxon>
        <taxon>Pseudomonadati</taxon>
        <taxon>Pseudomonadota</taxon>
        <taxon>Gammaproteobacteria</taxon>
        <taxon>Enterobacterales</taxon>
        <taxon>Yersiniaceae</taxon>
        <taxon>Serratia</taxon>
        <taxon>Serratia symbiotica</taxon>
    </lineage>
</organism>
<evidence type="ECO:0000313" key="1">
    <source>
        <dbReference type="EMBL" id="CDG47277.1"/>
    </source>
</evidence>
<dbReference type="EMBL" id="FR904231">
    <property type="protein sequence ID" value="CDG47277.1"/>
    <property type="molecule type" value="Genomic_DNA"/>
</dbReference>
<reference evidence="1" key="2">
    <citation type="journal article" date="2014" name="Genome Biol. Evol.">
        <title>Settling down: the genome of Serratia symbiotica from the aphid Cinara tujafilina zooms in on the process of accommodation to a cooperative intracellular life.</title>
        <authorList>
            <person name="Manzano-Marin A."/>
            <person name="Latorre A."/>
        </authorList>
    </citation>
    <scope>NUCLEOTIDE SEQUENCE</scope>
    <source>
        <strain evidence="1">SCt-VLC</strain>
    </source>
</reference>
<dbReference type="AlphaFoldDB" id="A0A068R9I2"/>